<dbReference type="SUPFAM" id="SSF75005">
    <property type="entry name" value="Arabinanase/levansucrase/invertase"/>
    <property type="match status" value="1"/>
</dbReference>
<evidence type="ECO:0000313" key="8">
    <source>
        <dbReference type="EMBL" id="KAA5545414.1"/>
    </source>
</evidence>
<gene>
    <name evidence="8" type="ORF">FYK55_07120</name>
</gene>
<accession>A0A5M6DD04</accession>
<evidence type="ECO:0000313" key="9">
    <source>
        <dbReference type="Proteomes" id="UP000324479"/>
    </source>
</evidence>
<keyword evidence="8" id="KW-0808">Transferase</keyword>
<keyword evidence="9" id="KW-1185">Reference proteome</keyword>
<evidence type="ECO:0000256" key="4">
    <source>
        <dbReference type="ARBA" id="ARBA00023295"/>
    </source>
</evidence>
<dbReference type="AlphaFoldDB" id="A0A5M6DD04"/>
<evidence type="ECO:0000256" key="5">
    <source>
        <dbReference type="SAM" id="MobiDB-lite"/>
    </source>
</evidence>
<dbReference type="RefSeq" id="WP_150075683.1">
    <property type="nucleotide sequence ID" value="NZ_VWOX01000003.1"/>
</dbReference>
<dbReference type="Gene3D" id="2.60.120.560">
    <property type="entry name" value="Exo-inulinase, domain 1"/>
    <property type="match status" value="1"/>
</dbReference>
<dbReference type="GO" id="GO:0005975">
    <property type="term" value="P:carbohydrate metabolic process"/>
    <property type="evidence" value="ECO:0007669"/>
    <property type="project" value="InterPro"/>
</dbReference>
<evidence type="ECO:0000259" key="7">
    <source>
        <dbReference type="Pfam" id="PF06439"/>
    </source>
</evidence>
<dbReference type="GO" id="GO:0004553">
    <property type="term" value="F:hydrolase activity, hydrolyzing O-glycosyl compounds"/>
    <property type="evidence" value="ECO:0007669"/>
    <property type="project" value="InterPro"/>
</dbReference>
<dbReference type="Gene3D" id="3.40.720.10">
    <property type="entry name" value="Alkaline Phosphatase, subunit A"/>
    <property type="match status" value="1"/>
</dbReference>
<dbReference type="CDD" id="cd18820">
    <property type="entry name" value="GH43_LbAraf43-like"/>
    <property type="match status" value="1"/>
</dbReference>
<dbReference type="GO" id="GO:0016740">
    <property type="term" value="F:transferase activity"/>
    <property type="evidence" value="ECO:0007669"/>
    <property type="project" value="UniProtKB-KW"/>
</dbReference>
<evidence type="ECO:0000259" key="6">
    <source>
        <dbReference type="Pfam" id="PF00884"/>
    </source>
</evidence>
<dbReference type="InterPro" id="IPR010496">
    <property type="entry name" value="AL/BT2_dom"/>
</dbReference>
<evidence type="ECO:0000256" key="2">
    <source>
        <dbReference type="ARBA" id="ARBA00009865"/>
    </source>
</evidence>
<keyword evidence="3 8" id="KW-0378">Hydrolase</keyword>
<proteinExistence type="inferred from homology"/>
<feature type="domain" description="Sulfatase N-terminal" evidence="6">
    <location>
        <begin position="42"/>
        <end position="348"/>
    </location>
</feature>
<dbReference type="PANTHER" id="PTHR42693:SF33">
    <property type="entry name" value="ARYLSULFATASE"/>
    <property type="match status" value="1"/>
</dbReference>
<dbReference type="Pfam" id="PF04616">
    <property type="entry name" value="Glyco_hydro_43"/>
    <property type="match status" value="1"/>
</dbReference>
<keyword evidence="4" id="KW-0326">Glycosidase</keyword>
<dbReference type="InterPro" id="IPR006710">
    <property type="entry name" value="Glyco_hydro_43"/>
</dbReference>
<dbReference type="InterPro" id="IPR000917">
    <property type="entry name" value="Sulfatase_N"/>
</dbReference>
<organism evidence="8 9">
    <name type="scientific">Roseiconus nitratireducens</name>
    <dbReference type="NCBI Taxonomy" id="2605748"/>
    <lineage>
        <taxon>Bacteria</taxon>
        <taxon>Pseudomonadati</taxon>
        <taxon>Planctomycetota</taxon>
        <taxon>Planctomycetia</taxon>
        <taxon>Pirellulales</taxon>
        <taxon>Pirellulaceae</taxon>
        <taxon>Roseiconus</taxon>
    </lineage>
</organism>
<sequence length="1002" mass="111833">MTLWSQLPVTRKRRVLIVGILLVSLLSTRVSAQSNPDNPVRPNVITVFIDDMGWSDLSCFGGTLVKTENIDRLADEGLRFTQFYVNSPICSPSRVALSTGQYPHRHRISSYLANRQANRSRGMAQWLDPQAPMLARQLKESGYLTGHFGKWHMGGQRDVGEAPLIQEYGFDASLTNFEGLGPRVLPLKDAYDGKPVQKHDLGSANLGRGPIRWQDRSVITSEFVDAALEMIDRADQTGEPFFVNVWPDDVHSPFFPPKVLRDATGEGKRELYYAVLDAMDQQLAPLFDRIRNDPELLQNTLILVMSDNGHEQGAGSSDPLRGAKTWLYEGGIRSPLIVWGPGFLAQDAAGTINQESLLCALDVNRSLYSFTGTAPPNDASLDGEDLMQTLLGKSTESRQAPIFWRRPPDRPGNDQEDNPDLAVRDGRWKYLVNYDGGDRQLYDLLQDASETTNVVQEHPEVADRLHRELMAWNAELPADAGDPEWQGVPAAAALPSSEFVNPIGEGADPWVVRDPNAERYLWCFSEGNRGIAIHTSESLTSLGKKHIVWTAPEEGRYSKEIWAPELHFLDGRWHVYFAASDGRNENHLAYVLRSKTSDPLGEYELVGPLATGEGDERNSPNIWAIDMTVLELGNQRYAIWSGWDAPGTDQQYLYIARMKSPTELKGPRVRLCANDDYPWERTEPNQNGRGLNEGPQVFQAKGSTAVVYSCGASWLPTYKLGLLELHGDDPMNPDSWKKRDKPVFESTNATFGVGHSCFVRSLDGAQWWHVFHAKRDREPGWRRAIFVQPMKVGRRGYPVLGRPVPAGVPMPRPSGEADRSVSTDTGDFQYFGHHQFFESQDNWIRLGKRPQHPINDYRSGEKVVLGSPAPTNFEASVTIDFQGGAESRDAGLLFRCSGASVGYDAQRAYFAGLIPRTGLVILGRTDGAGWKELARAKTELRPAEPQRLTVRMQGDRIEVKHNGDQKLEFRDKTYAAGSIGLRVVNTDAVFKAFQVKALQDQP</sequence>
<feature type="region of interest" description="Disordered" evidence="5">
    <location>
        <begin position="803"/>
        <end position="822"/>
    </location>
</feature>
<dbReference type="Pfam" id="PF06439">
    <property type="entry name" value="3keto-disac_hyd"/>
    <property type="match status" value="1"/>
</dbReference>
<reference evidence="8 9" key="1">
    <citation type="submission" date="2019-08" db="EMBL/GenBank/DDBJ databases">
        <authorList>
            <person name="Dhanesh K."/>
            <person name="Kumar G."/>
            <person name="Sasikala C."/>
            <person name="Venkata Ramana C."/>
        </authorList>
    </citation>
    <scope>NUCLEOTIDE SEQUENCE [LARGE SCALE GENOMIC DNA]</scope>
    <source>
        <strain evidence="8 9">JC645</strain>
    </source>
</reference>
<evidence type="ECO:0000256" key="1">
    <source>
        <dbReference type="ARBA" id="ARBA00008779"/>
    </source>
</evidence>
<dbReference type="Gene3D" id="3.30.1120.10">
    <property type="match status" value="1"/>
</dbReference>
<dbReference type="SUPFAM" id="SSF53649">
    <property type="entry name" value="Alkaline phosphatase-like"/>
    <property type="match status" value="1"/>
</dbReference>
<comment type="caution">
    <text evidence="8">The sequence shown here is derived from an EMBL/GenBank/DDBJ whole genome shotgun (WGS) entry which is preliminary data.</text>
</comment>
<comment type="similarity">
    <text evidence="2">Belongs to the glycosyl hydrolase 43 family.</text>
</comment>
<comment type="similarity">
    <text evidence="1">Belongs to the sulfatase family.</text>
</comment>
<dbReference type="InterPro" id="IPR017850">
    <property type="entry name" value="Alkaline_phosphatase_core_sf"/>
</dbReference>
<dbReference type="EMBL" id="VWOX01000003">
    <property type="protein sequence ID" value="KAA5545414.1"/>
    <property type="molecule type" value="Genomic_DNA"/>
</dbReference>
<dbReference type="Proteomes" id="UP000324479">
    <property type="component" value="Unassembled WGS sequence"/>
</dbReference>
<dbReference type="Gene3D" id="2.115.10.20">
    <property type="entry name" value="Glycosyl hydrolase domain, family 43"/>
    <property type="match status" value="1"/>
</dbReference>
<evidence type="ECO:0000256" key="3">
    <source>
        <dbReference type="ARBA" id="ARBA00022801"/>
    </source>
</evidence>
<dbReference type="InterPro" id="IPR050738">
    <property type="entry name" value="Sulfatase"/>
</dbReference>
<dbReference type="InterPro" id="IPR023296">
    <property type="entry name" value="Glyco_hydro_beta-prop_sf"/>
</dbReference>
<dbReference type="GO" id="GO:0004065">
    <property type="term" value="F:arylsulfatase activity"/>
    <property type="evidence" value="ECO:0007669"/>
    <property type="project" value="TreeGrafter"/>
</dbReference>
<protein>
    <submittedName>
        <fullName evidence="8">Sulfatase-like hydrolase/transferase</fullName>
    </submittedName>
</protein>
<name>A0A5M6DD04_9BACT</name>
<feature type="domain" description="3-keto-alpha-glucoside-1,2-lyase/3-keto-2-hydroxy-glucal hydratase" evidence="7">
    <location>
        <begin position="871"/>
        <end position="996"/>
    </location>
</feature>
<dbReference type="Pfam" id="PF00884">
    <property type="entry name" value="Sulfatase"/>
    <property type="match status" value="1"/>
</dbReference>
<dbReference type="PANTHER" id="PTHR42693">
    <property type="entry name" value="ARYLSULFATASE FAMILY MEMBER"/>
    <property type="match status" value="1"/>
</dbReference>